<name>A0A3N4HZM5_ASCIM</name>
<evidence type="ECO:0000256" key="2">
    <source>
        <dbReference type="SAM" id="MobiDB-lite"/>
    </source>
</evidence>
<keyword evidence="4" id="KW-1185">Reference proteome</keyword>
<keyword evidence="1" id="KW-0175">Coiled coil</keyword>
<evidence type="ECO:0000313" key="3">
    <source>
        <dbReference type="EMBL" id="RPA75114.1"/>
    </source>
</evidence>
<feature type="region of interest" description="Disordered" evidence="2">
    <location>
        <begin position="247"/>
        <end position="276"/>
    </location>
</feature>
<dbReference type="EMBL" id="ML119771">
    <property type="protein sequence ID" value="RPA75114.1"/>
    <property type="molecule type" value="Genomic_DNA"/>
</dbReference>
<evidence type="ECO:0000313" key="4">
    <source>
        <dbReference type="Proteomes" id="UP000275078"/>
    </source>
</evidence>
<dbReference type="Proteomes" id="UP000275078">
    <property type="component" value="Unassembled WGS sequence"/>
</dbReference>
<proteinExistence type="predicted"/>
<evidence type="ECO:0000256" key="1">
    <source>
        <dbReference type="SAM" id="Coils"/>
    </source>
</evidence>
<dbReference type="AlphaFoldDB" id="A0A3N4HZM5"/>
<reference evidence="3 4" key="1">
    <citation type="journal article" date="2018" name="Nat. Ecol. Evol.">
        <title>Pezizomycetes genomes reveal the molecular basis of ectomycorrhizal truffle lifestyle.</title>
        <authorList>
            <person name="Murat C."/>
            <person name="Payen T."/>
            <person name="Noel B."/>
            <person name="Kuo A."/>
            <person name="Morin E."/>
            <person name="Chen J."/>
            <person name="Kohler A."/>
            <person name="Krizsan K."/>
            <person name="Balestrini R."/>
            <person name="Da Silva C."/>
            <person name="Montanini B."/>
            <person name="Hainaut M."/>
            <person name="Levati E."/>
            <person name="Barry K.W."/>
            <person name="Belfiori B."/>
            <person name="Cichocki N."/>
            <person name="Clum A."/>
            <person name="Dockter R.B."/>
            <person name="Fauchery L."/>
            <person name="Guy J."/>
            <person name="Iotti M."/>
            <person name="Le Tacon F."/>
            <person name="Lindquist E.A."/>
            <person name="Lipzen A."/>
            <person name="Malagnac F."/>
            <person name="Mello A."/>
            <person name="Molinier V."/>
            <person name="Miyauchi S."/>
            <person name="Poulain J."/>
            <person name="Riccioni C."/>
            <person name="Rubini A."/>
            <person name="Sitrit Y."/>
            <person name="Splivallo R."/>
            <person name="Traeger S."/>
            <person name="Wang M."/>
            <person name="Zifcakova L."/>
            <person name="Wipf D."/>
            <person name="Zambonelli A."/>
            <person name="Paolocci F."/>
            <person name="Nowrousian M."/>
            <person name="Ottonello S."/>
            <person name="Baldrian P."/>
            <person name="Spatafora J.W."/>
            <person name="Henrissat B."/>
            <person name="Nagy L.G."/>
            <person name="Aury J.M."/>
            <person name="Wincker P."/>
            <person name="Grigoriev I.V."/>
            <person name="Bonfante P."/>
            <person name="Martin F.M."/>
        </authorList>
    </citation>
    <scope>NUCLEOTIDE SEQUENCE [LARGE SCALE GENOMIC DNA]</scope>
    <source>
        <strain evidence="3 4">RN42</strain>
    </source>
</reference>
<protein>
    <submittedName>
        <fullName evidence="3">Uncharacterized protein</fullName>
    </submittedName>
</protein>
<feature type="coiled-coil region" evidence="1">
    <location>
        <begin position="37"/>
        <end position="71"/>
    </location>
</feature>
<organism evidence="3 4">
    <name type="scientific">Ascobolus immersus RN42</name>
    <dbReference type="NCBI Taxonomy" id="1160509"/>
    <lineage>
        <taxon>Eukaryota</taxon>
        <taxon>Fungi</taxon>
        <taxon>Dikarya</taxon>
        <taxon>Ascomycota</taxon>
        <taxon>Pezizomycotina</taxon>
        <taxon>Pezizomycetes</taxon>
        <taxon>Pezizales</taxon>
        <taxon>Ascobolaceae</taxon>
        <taxon>Ascobolus</taxon>
    </lineage>
</organism>
<sequence length="308" mass="34267">MPPKVLKLSVRKVAKATNASVAPLVAAVANNTPPEQSSELSAEVERLKREVAILKKQARVDKDRIEQLEETVAGHISSRISTLPMEQGIDVRAMLEHTLREQTGFSAGNATLMEKHCQSIDKIEGGNTLEKFHSKSKYNRFAHTRPIEQVAERIAFSEAIRGHGNLSEEAQEMAHVTASLFKEIQGVTAQEFLSRNDKTGNFFAGTKQLDSSHAIDEWKRQRKLLLSEEHSVAPCEFVFKRTKAQNKGARKIQSSEPSKSLAPVVQERRTNRQQSVLPLASCGSTSQFGISPGNKNWTTFKPRVLMRA</sequence>
<accession>A0A3N4HZM5</accession>
<gene>
    <name evidence="3" type="ORF">BJ508DRAFT_312248</name>
</gene>